<evidence type="ECO:0000256" key="1">
    <source>
        <dbReference type="SAM" id="MobiDB-lite"/>
    </source>
</evidence>
<feature type="transmembrane region" description="Helical" evidence="2">
    <location>
        <begin position="7"/>
        <end position="31"/>
    </location>
</feature>
<evidence type="ECO:0000256" key="2">
    <source>
        <dbReference type="SAM" id="Phobius"/>
    </source>
</evidence>
<keyword evidence="2" id="KW-0472">Membrane</keyword>
<feature type="region of interest" description="Disordered" evidence="1">
    <location>
        <begin position="152"/>
        <end position="241"/>
    </location>
</feature>
<feature type="transmembrane region" description="Helical" evidence="2">
    <location>
        <begin position="43"/>
        <end position="63"/>
    </location>
</feature>
<feature type="compositionally biased region" description="Low complexity" evidence="1">
    <location>
        <begin position="167"/>
        <end position="176"/>
    </location>
</feature>
<organism evidence="3 4">
    <name type="scientific">Allonocardiopsis opalescens</name>
    <dbReference type="NCBI Taxonomy" id="1144618"/>
    <lineage>
        <taxon>Bacteria</taxon>
        <taxon>Bacillati</taxon>
        <taxon>Actinomycetota</taxon>
        <taxon>Actinomycetes</taxon>
        <taxon>Streptosporangiales</taxon>
        <taxon>Allonocardiopsis</taxon>
    </lineage>
</organism>
<feature type="transmembrane region" description="Helical" evidence="2">
    <location>
        <begin position="70"/>
        <end position="88"/>
    </location>
</feature>
<dbReference type="RefSeq" id="WP_106237155.1">
    <property type="nucleotide sequence ID" value="NZ_PVZC01000001.1"/>
</dbReference>
<feature type="transmembrane region" description="Helical" evidence="2">
    <location>
        <begin position="108"/>
        <end position="135"/>
    </location>
</feature>
<gene>
    <name evidence="3" type="ORF">CLV72_10135</name>
</gene>
<proteinExistence type="predicted"/>
<sequence>MPPALRHLLGFLVGVVITPVLWVLLAAGYGLSYQAFTRLAYDGTLVGAIVLLLVFGAMTALVAGSRLSPVAALVSGTAFMALIGYQFVARDYFFPASLIDFDRLPVPLAVIETGAGSIIMFAPAVGGILLVSALFPSRWRSSAAPALPRGYAGYTDRDGTPPPYPGTAPAAAPYGEAEGEPGGYRRAERGGPGTGPQPAFDPGDAEHWSASRAMPRPVGADGEADAESGSTLKFRRDDERP</sequence>
<accession>A0A2T0QC76</accession>
<keyword evidence="2" id="KW-1133">Transmembrane helix</keyword>
<keyword evidence="4" id="KW-1185">Reference proteome</keyword>
<evidence type="ECO:0000313" key="4">
    <source>
        <dbReference type="Proteomes" id="UP000237846"/>
    </source>
</evidence>
<name>A0A2T0QC76_9ACTN</name>
<dbReference type="OrthoDB" id="3544501at2"/>
<evidence type="ECO:0000313" key="3">
    <source>
        <dbReference type="EMBL" id="PRY01453.1"/>
    </source>
</evidence>
<dbReference type="AlphaFoldDB" id="A0A2T0QC76"/>
<comment type="caution">
    <text evidence="3">The sequence shown here is derived from an EMBL/GenBank/DDBJ whole genome shotgun (WGS) entry which is preliminary data.</text>
</comment>
<dbReference type="EMBL" id="PVZC01000001">
    <property type="protein sequence ID" value="PRY01453.1"/>
    <property type="molecule type" value="Genomic_DNA"/>
</dbReference>
<dbReference type="Proteomes" id="UP000237846">
    <property type="component" value="Unassembled WGS sequence"/>
</dbReference>
<protein>
    <submittedName>
        <fullName evidence="3">Uncharacterized protein</fullName>
    </submittedName>
</protein>
<keyword evidence="2" id="KW-0812">Transmembrane</keyword>
<reference evidence="3 4" key="1">
    <citation type="submission" date="2018-03" db="EMBL/GenBank/DDBJ databases">
        <title>Genomic Encyclopedia of Archaeal and Bacterial Type Strains, Phase II (KMG-II): from individual species to whole genera.</title>
        <authorList>
            <person name="Goeker M."/>
        </authorList>
    </citation>
    <scope>NUCLEOTIDE SEQUENCE [LARGE SCALE GENOMIC DNA]</scope>
    <source>
        <strain evidence="3 4">DSM 45601</strain>
    </source>
</reference>